<reference evidence="2" key="1">
    <citation type="submission" date="2024-07" db="EMBL/GenBank/DDBJ databases">
        <authorList>
            <person name="Biller S.J."/>
        </authorList>
    </citation>
    <scope>NUCLEOTIDE SEQUENCE</scope>
    <source>
        <strain evidence="2">WC2409</strain>
    </source>
</reference>
<protein>
    <submittedName>
        <fullName evidence="2">Glycosyltransferase</fullName>
        <ecNumber evidence="2">2.4.-.-</ecNumber>
    </submittedName>
</protein>
<dbReference type="EMBL" id="CP165625">
    <property type="protein sequence ID" value="XDU94292.1"/>
    <property type="molecule type" value="Genomic_DNA"/>
</dbReference>
<name>A0AB39W0J7_9FLAO</name>
<dbReference type="InterPro" id="IPR029044">
    <property type="entry name" value="Nucleotide-diphossugar_trans"/>
</dbReference>
<dbReference type="InterPro" id="IPR001173">
    <property type="entry name" value="Glyco_trans_2-like"/>
</dbReference>
<dbReference type="PANTHER" id="PTHR22916">
    <property type="entry name" value="GLYCOSYLTRANSFERASE"/>
    <property type="match status" value="1"/>
</dbReference>
<dbReference type="GO" id="GO:0016758">
    <property type="term" value="F:hexosyltransferase activity"/>
    <property type="evidence" value="ECO:0007669"/>
    <property type="project" value="UniProtKB-ARBA"/>
</dbReference>
<dbReference type="PANTHER" id="PTHR22916:SF3">
    <property type="entry name" value="UDP-GLCNAC:BETAGAL BETA-1,3-N-ACETYLGLUCOSAMINYLTRANSFERASE-LIKE PROTEIN 1"/>
    <property type="match status" value="1"/>
</dbReference>
<dbReference type="AlphaFoldDB" id="A0AB39W0J7"/>
<evidence type="ECO:0000313" key="2">
    <source>
        <dbReference type="EMBL" id="XDU94292.1"/>
    </source>
</evidence>
<feature type="domain" description="Glycosyltransferase 2-like" evidence="1">
    <location>
        <begin position="8"/>
        <end position="121"/>
    </location>
</feature>
<proteinExistence type="predicted"/>
<keyword evidence="2" id="KW-0328">Glycosyltransferase</keyword>
<gene>
    <name evidence="2" type="ORF">AB3G34_10325</name>
</gene>
<dbReference type="Pfam" id="PF00535">
    <property type="entry name" value="Glycos_transf_2"/>
    <property type="match status" value="1"/>
</dbReference>
<sequence length="293" mass="33731">MQDKALVTIICLCYNQEAFVLESLESVIKQEYKNIELIIIDDCSTDNSKTTIEKWIVDHPEVQFITNKTNLGITKAFNKGLKLAKGTYIIDLAADDVLLPNCVSLQVNTFKNSNYKNLGVVYGNAALITEKGLFDSYYFAVNQDKKVIQKRVTGDIYASVLIGGNSICSVSSMIKKSVFEDLKGYDETLAYEDLDFWIRSSRNYSFDFIDEILIQKRIVSNSMGTDFYKKKNKINHSTYVILKKAMYLNRSKTENKALLKRVHFEMILAYKNQDFALLSKYIYLEIRLRFSFI</sequence>
<dbReference type="RefSeq" id="WP_369752386.1">
    <property type="nucleotide sequence ID" value="NZ_CP165625.1"/>
</dbReference>
<keyword evidence="2" id="KW-0808">Transferase</keyword>
<accession>A0AB39W0J7</accession>
<evidence type="ECO:0000259" key="1">
    <source>
        <dbReference type="Pfam" id="PF00535"/>
    </source>
</evidence>
<dbReference type="EC" id="2.4.-.-" evidence="2"/>
<dbReference type="SUPFAM" id="SSF53448">
    <property type="entry name" value="Nucleotide-diphospho-sugar transferases"/>
    <property type="match status" value="1"/>
</dbReference>
<organism evidence="2">
    <name type="scientific">Flavobacterium sp. WC2409</name>
    <dbReference type="NCBI Taxonomy" id="3234139"/>
    <lineage>
        <taxon>Bacteria</taxon>
        <taxon>Pseudomonadati</taxon>
        <taxon>Bacteroidota</taxon>
        <taxon>Flavobacteriia</taxon>
        <taxon>Flavobacteriales</taxon>
        <taxon>Flavobacteriaceae</taxon>
        <taxon>Flavobacterium</taxon>
    </lineage>
</organism>
<dbReference type="Gene3D" id="3.90.550.10">
    <property type="entry name" value="Spore Coat Polysaccharide Biosynthesis Protein SpsA, Chain A"/>
    <property type="match status" value="1"/>
</dbReference>